<reference evidence="8 9" key="1">
    <citation type="submission" date="2015-03" db="EMBL/GenBank/DDBJ databases">
        <title>Draft Genome Sequence of Burkholderia andropogonis type strain ICMP2807, isolated from Sorghum bicolor.</title>
        <authorList>
            <person name="Lopes-Santos L."/>
            <person name="Castro D.B."/>
            <person name="Ottoboni L.M."/>
            <person name="Park D."/>
            <person name="Weirc B.S."/>
            <person name="Destefano S.A."/>
        </authorList>
    </citation>
    <scope>NUCLEOTIDE SEQUENCE [LARGE SCALE GENOMIC DNA]</scope>
    <source>
        <strain evidence="8 9">ICMP2807</strain>
    </source>
</reference>
<keyword evidence="9" id="KW-1185">Reference proteome</keyword>
<evidence type="ECO:0000313" key="9">
    <source>
        <dbReference type="Proteomes" id="UP000033618"/>
    </source>
</evidence>
<keyword evidence="5 7" id="KW-1133">Transmembrane helix</keyword>
<comment type="subcellular location">
    <subcellularLocation>
        <location evidence="1 7">Cell membrane</location>
        <topology evidence="1 7">Multi-pass membrane protein</topology>
    </subcellularLocation>
</comment>
<feature type="transmembrane region" description="Helical" evidence="7">
    <location>
        <begin position="67"/>
        <end position="92"/>
    </location>
</feature>
<dbReference type="Pfam" id="PF03350">
    <property type="entry name" value="UPF0114"/>
    <property type="match status" value="1"/>
</dbReference>
<keyword evidence="3 7" id="KW-1003">Cell membrane</keyword>
<evidence type="ECO:0000256" key="5">
    <source>
        <dbReference type="ARBA" id="ARBA00022989"/>
    </source>
</evidence>
<dbReference type="InterPro" id="IPR005134">
    <property type="entry name" value="UPF0114"/>
</dbReference>
<comment type="similarity">
    <text evidence="2 7">Belongs to the UPF0114 family.</text>
</comment>
<evidence type="ECO:0000256" key="4">
    <source>
        <dbReference type="ARBA" id="ARBA00022692"/>
    </source>
</evidence>
<evidence type="ECO:0000256" key="7">
    <source>
        <dbReference type="HAMAP-Rule" id="MF_00143"/>
    </source>
</evidence>
<dbReference type="STRING" id="28092.WM40_15455"/>
<dbReference type="OrthoDB" id="9783569at2"/>
<dbReference type="Proteomes" id="UP000033618">
    <property type="component" value="Unassembled WGS sequence"/>
</dbReference>
<dbReference type="GO" id="GO:0005886">
    <property type="term" value="C:plasma membrane"/>
    <property type="evidence" value="ECO:0007669"/>
    <property type="project" value="UniProtKB-SubCell"/>
</dbReference>
<dbReference type="PANTHER" id="PTHR38596:SF1">
    <property type="entry name" value="UPF0114 PROTEIN YQHA"/>
    <property type="match status" value="1"/>
</dbReference>
<gene>
    <name evidence="8" type="ORF">WM40_15455</name>
</gene>
<name>A0A0F5JYL9_9BURK</name>
<dbReference type="NCBIfam" id="TIGR00645">
    <property type="entry name" value="HI0507"/>
    <property type="match status" value="1"/>
</dbReference>
<evidence type="ECO:0000256" key="1">
    <source>
        <dbReference type="ARBA" id="ARBA00004651"/>
    </source>
</evidence>
<sequence>MNTKQKTTGQPNHPLEYAIERGLFASRWILAPIYVGLALSMLLLLFKFAQECWHMVSHMISMTVDDTILGLLSLIDLSLMGNLMLMIMFGGYQNFVSKLDLEGHKDTPDWVAHVGFSDLKLKLMASIVAISAIELLKNFMSIEHVSTRTLAWGIGIHMAFVVSAVLLAGMDVLMTRVRDQKIEQDDAL</sequence>
<keyword evidence="4 7" id="KW-0812">Transmembrane</keyword>
<proteinExistence type="inferred from homology"/>
<protein>
    <recommendedName>
        <fullName evidence="7">UPF0114 protein WM40_15455</fullName>
    </recommendedName>
</protein>
<dbReference type="EMBL" id="LAQU01000016">
    <property type="protein sequence ID" value="KKB62704.1"/>
    <property type="molecule type" value="Genomic_DNA"/>
</dbReference>
<dbReference type="HAMAP" id="MF_00143">
    <property type="entry name" value="UPF0114"/>
    <property type="match status" value="1"/>
</dbReference>
<dbReference type="PATRIC" id="fig|28092.6.peg.3649"/>
<dbReference type="AlphaFoldDB" id="A0A0F5JYL9"/>
<evidence type="ECO:0000256" key="2">
    <source>
        <dbReference type="ARBA" id="ARBA00005774"/>
    </source>
</evidence>
<accession>A0A0F5JYL9</accession>
<dbReference type="PANTHER" id="PTHR38596">
    <property type="entry name" value="UPF0114 PROTEIN YQHA"/>
    <property type="match status" value="1"/>
</dbReference>
<evidence type="ECO:0000256" key="6">
    <source>
        <dbReference type="ARBA" id="ARBA00023136"/>
    </source>
</evidence>
<feature type="transmembrane region" description="Helical" evidence="7">
    <location>
        <begin position="28"/>
        <end position="46"/>
    </location>
</feature>
<comment type="caution">
    <text evidence="8">The sequence shown here is derived from an EMBL/GenBank/DDBJ whole genome shotgun (WGS) entry which is preliminary data.</text>
</comment>
<feature type="transmembrane region" description="Helical" evidence="7">
    <location>
        <begin position="150"/>
        <end position="173"/>
    </location>
</feature>
<evidence type="ECO:0000313" key="8">
    <source>
        <dbReference type="EMBL" id="KKB62704.1"/>
    </source>
</evidence>
<evidence type="ECO:0000256" key="3">
    <source>
        <dbReference type="ARBA" id="ARBA00022475"/>
    </source>
</evidence>
<organism evidence="8 9">
    <name type="scientific">Robbsia andropogonis</name>
    <dbReference type="NCBI Taxonomy" id="28092"/>
    <lineage>
        <taxon>Bacteria</taxon>
        <taxon>Pseudomonadati</taxon>
        <taxon>Pseudomonadota</taxon>
        <taxon>Betaproteobacteria</taxon>
        <taxon>Burkholderiales</taxon>
        <taxon>Burkholderiaceae</taxon>
        <taxon>Robbsia</taxon>
    </lineage>
</organism>
<dbReference type="InterPro" id="IPR020761">
    <property type="entry name" value="UPF0114_bac"/>
</dbReference>
<dbReference type="RefSeq" id="WP_036012185.1">
    <property type="nucleotide sequence ID" value="NZ_CADFGU010000012.1"/>
</dbReference>
<keyword evidence="6 7" id="KW-0472">Membrane</keyword>